<dbReference type="Pfam" id="PF00173">
    <property type="entry name" value="Cyt-b5"/>
    <property type="match status" value="1"/>
</dbReference>
<evidence type="ECO:0000256" key="3">
    <source>
        <dbReference type="ARBA" id="ARBA00023004"/>
    </source>
</evidence>
<dbReference type="GO" id="GO:0046872">
    <property type="term" value="F:metal ion binding"/>
    <property type="evidence" value="ECO:0007669"/>
    <property type="project" value="UniProtKB-KW"/>
</dbReference>
<dbReference type="PANTHER" id="PTHR19353">
    <property type="entry name" value="FATTY ACID DESATURASE 2"/>
    <property type="match status" value="1"/>
</dbReference>
<dbReference type="InterPro" id="IPR001199">
    <property type="entry name" value="Cyt_B5-like_heme/steroid-bd"/>
</dbReference>
<keyword evidence="1" id="KW-0349">Heme</keyword>
<dbReference type="Pfam" id="PF00487">
    <property type="entry name" value="FA_desaturase"/>
    <property type="match status" value="1"/>
</dbReference>
<dbReference type="GO" id="GO:0016717">
    <property type="term" value="F:oxidoreductase activity, acting on paired donors, with oxidation of a pair of donors resulting in the reduction of molecular oxygen to two molecules of water"/>
    <property type="evidence" value="ECO:0007669"/>
    <property type="project" value="UniProtKB-ARBA"/>
</dbReference>
<name>A0AAD1YAG4_EUPCR</name>
<feature type="transmembrane region" description="Helical" evidence="4">
    <location>
        <begin position="472"/>
        <end position="494"/>
    </location>
</feature>
<dbReference type="PANTHER" id="PTHR19353:SF19">
    <property type="entry name" value="DELTA(5) FATTY ACID DESATURASE C-RELATED"/>
    <property type="match status" value="1"/>
</dbReference>
<keyword evidence="7" id="KW-1185">Reference proteome</keyword>
<feature type="domain" description="Cytochrome b5 heme-binding" evidence="5">
    <location>
        <begin position="203"/>
        <end position="279"/>
    </location>
</feature>
<feature type="transmembrane region" description="Helical" evidence="4">
    <location>
        <begin position="500"/>
        <end position="520"/>
    </location>
</feature>
<dbReference type="SMART" id="SM01117">
    <property type="entry name" value="Cyt-b5"/>
    <property type="match status" value="1"/>
</dbReference>
<dbReference type="GO" id="GO:0042759">
    <property type="term" value="P:long-chain fatty acid biosynthetic process"/>
    <property type="evidence" value="ECO:0007669"/>
    <property type="project" value="UniProtKB-ARBA"/>
</dbReference>
<accession>A0AAD1YAG4</accession>
<dbReference type="AlphaFoldDB" id="A0AAD1YAG4"/>
<dbReference type="GO" id="GO:0006636">
    <property type="term" value="P:unsaturated fatty acid biosynthetic process"/>
    <property type="evidence" value="ECO:0007669"/>
    <property type="project" value="UniProtKB-ARBA"/>
</dbReference>
<keyword evidence="3" id="KW-0408">Iron</keyword>
<reference evidence="6" key="1">
    <citation type="submission" date="2023-07" db="EMBL/GenBank/DDBJ databases">
        <authorList>
            <consortium name="AG Swart"/>
            <person name="Singh M."/>
            <person name="Singh A."/>
            <person name="Seah K."/>
            <person name="Emmerich C."/>
        </authorList>
    </citation>
    <scope>NUCLEOTIDE SEQUENCE</scope>
    <source>
        <strain evidence="6">DP1</strain>
    </source>
</reference>
<keyword evidence="4" id="KW-0472">Membrane</keyword>
<evidence type="ECO:0000259" key="5">
    <source>
        <dbReference type="PROSITE" id="PS50255"/>
    </source>
</evidence>
<evidence type="ECO:0000256" key="2">
    <source>
        <dbReference type="ARBA" id="ARBA00022723"/>
    </source>
</evidence>
<dbReference type="Proteomes" id="UP001295684">
    <property type="component" value="Unassembled WGS sequence"/>
</dbReference>
<keyword evidence="4" id="KW-0812">Transmembrane</keyword>
<dbReference type="InterPro" id="IPR012171">
    <property type="entry name" value="Fatty_acid_desaturase"/>
</dbReference>
<dbReference type="GO" id="GO:0016020">
    <property type="term" value="C:membrane"/>
    <property type="evidence" value="ECO:0007669"/>
    <property type="project" value="TreeGrafter"/>
</dbReference>
<evidence type="ECO:0000256" key="1">
    <source>
        <dbReference type="ARBA" id="ARBA00022617"/>
    </source>
</evidence>
<organism evidence="6 7">
    <name type="scientific">Euplotes crassus</name>
    <dbReference type="NCBI Taxonomy" id="5936"/>
    <lineage>
        <taxon>Eukaryota</taxon>
        <taxon>Sar</taxon>
        <taxon>Alveolata</taxon>
        <taxon>Ciliophora</taxon>
        <taxon>Intramacronucleata</taxon>
        <taxon>Spirotrichea</taxon>
        <taxon>Hypotrichia</taxon>
        <taxon>Euplotida</taxon>
        <taxon>Euplotidae</taxon>
        <taxon>Moneuplotes</taxon>
    </lineage>
</organism>
<dbReference type="Gene3D" id="3.10.120.10">
    <property type="entry name" value="Cytochrome b5-like heme/steroid binding domain"/>
    <property type="match status" value="1"/>
</dbReference>
<dbReference type="PROSITE" id="PS00191">
    <property type="entry name" value="CYTOCHROME_B5_1"/>
    <property type="match status" value="1"/>
</dbReference>
<proteinExistence type="predicted"/>
<protein>
    <recommendedName>
        <fullName evidence="5">Cytochrome b5 heme-binding domain-containing protein</fullName>
    </recommendedName>
</protein>
<dbReference type="GO" id="GO:0020037">
    <property type="term" value="F:heme binding"/>
    <property type="evidence" value="ECO:0007669"/>
    <property type="project" value="InterPro"/>
</dbReference>
<keyword evidence="4" id="KW-1133">Transmembrane helix</keyword>
<sequence>MDISSKDLKRSTVKSHATPDSIFKSLMEIHAHEYLRNSFRVLLAFHIIVLFFTREGTKIETNEKFQTVLNLFYSLWPFPTMTMSIGASIDLVSIVTKIIEITVISFYAFGVLPKIFLWKKPLIWKLLNAVLITSIVVMIPMSIVGFQNLGLPYSQIKVKVMSLSLSLLLFIEIVAGRDATNEGEKKSLTELEKVRRNPNGYKNNYYTWEEIIEHDRRSDCWAVIHGKVYDLTDFVPRHPGGEIIYDGAGGDCTPMWESYHPLKLAKNRPPEKFCIGYVRDYNDFYSWDGEFYDTLKERVEAKIPHKMRRYDPKMYIKSAVILVSWVITWYFYLVYFNYTSALFFAFTSAQLGVNIMHDGNHMAYSNNRWMNTLAGAALELVGTSCVIYKRSHDFGHHGCVNHLELDRAFDTTFPLLRLHKGLPRLSYHKWQWVYGPIVYSFVNFGEMFGQYDEISWLSNYPVRRGYISMKALASRTTIVCLYIFLYWCVPAYMFGFTRMYSVWMFQFCVMSHFYTWFFAVNHWTTEAGMTDFMNISKTNWGVLQVENSCNFGTKLWYWNILSGGLNYQIEHHLFPGFIHTRLCEIQPIVRETCKEFGMKYTDFPDFWTAIKSHVQMLYDYGLPEEGEEHEKQD</sequence>
<gene>
    <name evidence="6" type="ORF">ECRASSUSDP1_LOCUS28718</name>
</gene>
<dbReference type="InterPro" id="IPR005804">
    <property type="entry name" value="FA_desaturase_dom"/>
</dbReference>
<keyword evidence="2" id="KW-0479">Metal-binding</keyword>
<dbReference type="EMBL" id="CAMPGE010029612">
    <property type="protein sequence ID" value="CAI2387091.1"/>
    <property type="molecule type" value="Genomic_DNA"/>
</dbReference>
<feature type="transmembrane region" description="Helical" evidence="4">
    <location>
        <begin position="91"/>
        <end position="110"/>
    </location>
</feature>
<comment type="caution">
    <text evidence="6">The sequence shown here is derived from an EMBL/GenBank/DDBJ whole genome shotgun (WGS) entry which is preliminary data.</text>
</comment>
<evidence type="ECO:0000256" key="4">
    <source>
        <dbReference type="SAM" id="Phobius"/>
    </source>
</evidence>
<dbReference type="CDD" id="cd03506">
    <property type="entry name" value="Delta6-FADS-like"/>
    <property type="match status" value="1"/>
</dbReference>
<dbReference type="SUPFAM" id="SSF55856">
    <property type="entry name" value="Cytochrome b5-like heme/steroid binding domain"/>
    <property type="match status" value="1"/>
</dbReference>
<evidence type="ECO:0000313" key="7">
    <source>
        <dbReference type="Proteomes" id="UP001295684"/>
    </source>
</evidence>
<feature type="transmembrane region" description="Helical" evidence="4">
    <location>
        <begin position="314"/>
        <end position="332"/>
    </location>
</feature>
<evidence type="ECO:0000313" key="6">
    <source>
        <dbReference type="EMBL" id="CAI2387091.1"/>
    </source>
</evidence>
<dbReference type="PROSITE" id="PS50255">
    <property type="entry name" value="CYTOCHROME_B5_2"/>
    <property type="match status" value="1"/>
</dbReference>
<feature type="transmembrane region" description="Helical" evidence="4">
    <location>
        <begin position="122"/>
        <end position="146"/>
    </location>
</feature>
<dbReference type="InterPro" id="IPR036400">
    <property type="entry name" value="Cyt_B5-like_heme/steroid_sf"/>
</dbReference>
<dbReference type="InterPro" id="IPR018506">
    <property type="entry name" value="Cyt_B5_heme-BS"/>
</dbReference>